<proteinExistence type="inferred from homology"/>
<dbReference type="GO" id="GO:0009408">
    <property type="term" value="P:response to heat"/>
    <property type="evidence" value="ECO:0007669"/>
    <property type="project" value="TreeGrafter"/>
</dbReference>
<accession>A0A6P8HIA3</accession>
<dbReference type="Pfam" id="PF00011">
    <property type="entry name" value="HSP20"/>
    <property type="match status" value="2"/>
</dbReference>
<dbReference type="Proteomes" id="UP000515163">
    <property type="component" value="Unplaced"/>
</dbReference>
<sequence>MYRGDKLVLATLGAFGHPFLGWTRYSDFKQEKDKVLLANLDVHNYEPNEITLKVEDGKVKVQGKHHSQGRFGFESSEFHQAYPLPEDVDPSSVSSRFSPDGVLYIEAYKKPKEKKAEAGPVAQMDDKKFSVNLDLSSFSPEEVKVKVFNNELMVNASKNTKSEEEGVFVSRQLHRHFVLPKDVDMDSIKSNLDKDGHLHIEATRKQLPEPTEREIEVVKPPKDEE</sequence>
<dbReference type="InterPro" id="IPR001436">
    <property type="entry name" value="Alpha-crystallin/sHSP_animal"/>
</dbReference>
<protein>
    <submittedName>
        <fullName evidence="6">Protein lethal(2)essential for life-like</fullName>
    </submittedName>
</protein>
<dbReference type="InterPro" id="IPR002068">
    <property type="entry name" value="A-crystallin/Hsp20_dom"/>
</dbReference>
<evidence type="ECO:0000256" key="2">
    <source>
        <dbReference type="RuleBase" id="RU003616"/>
    </source>
</evidence>
<evidence type="ECO:0000256" key="1">
    <source>
        <dbReference type="PROSITE-ProRule" id="PRU00285"/>
    </source>
</evidence>
<dbReference type="InterPro" id="IPR008978">
    <property type="entry name" value="HSP20-like_chaperone"/>
</dbReference>
<dbReference type="AlphaFoldDB" id="A0A6P8HIA3"/>
<dbReference type="OrthoDB" id="1431247at2759"/>
<dbReference type="Gene3D" id="2.60.40.790">
    <property type="match status" value="2"/>
</dbReference>
<dbReference type="PRINTS" id="PR00299">
    <property type="entry name" value="ACRYSTALLIN"/>
</dbReference>
<gene>
    <name evidence="6" type="primary">LOC116289548</name>
</gene>
<dbReference type="GeneID" id="116289548"/>
<dbReference type="CDD" id="cd06526">
    <property type="entry name" value="metazoan_ACD"/>
    <property type="match status" value="2"/>
</dbReference>
<dbReference type="GO" id="GO:0051082">
    <property type="term" value="F:unfolded protein binding"/>
    <property type="evidence" value="ECO:0007669"/>
    <property type="project" value="TreeGrafter"/>
</dbReference>
<dbReference type="GO" id="GO:0005737">
    <property type="term" value="C:cytoplasm"/>
    <property type="evidence" value="ECO:0007669"/>
    <property type="project" value="TreeGrafter"/>
</dbReference>
<feature type="domain" description="SHSP" evidence="4">
    <location>
        <begin position="111"/>
        <end position="220"/>
    </location>
</feature>
<evidence type="ECO:0000259" key="4">
    <source>
        <dbReference type="PROSITE" id="PS01031"/>
    </source>
</evidence>
<keyword evidence="5" id="KW-1185">Reference proteome</keyword>
<dbReference type="RefSeq" id="XP_031552357.1">
    <property type="nucleotide sequence ID" value="XM_031696497.1"/>
</dbReference>
<dbReference type="PROSITE" id="PS01031">
    <property type="entry name" value="SHSP"/>
    <property type="match status" value="1"/>
</dbReference>
<dbReference type="GO" id="GO:0005634">
    <property type="term" value="C:nucleus"/>
    <property type="evidence" value="ECO:0007669"/>
    <property type="project" value="TreeGrafter"/>
</dbReference>
<evidence type="ECO:0000256" key="3">
    <source>
        <dbReference type="SAM" id="MobiDB-lite"/>
    </source>
</evidence>
<feature type="region of interest" description="Disordered" evidence="3">
    <location>
        <begin position="201"/>
        <end position="225"/>
    </location>
</feature>
<dbReference type="PANTHER" id="PTHR45640">
    <property type="entry name" value="HEAT SHOCK PROTEIN HSP-12.2-RELATED"/>
    <property type="match status" value="1"/>
</dbReference>
<evidence type="ECO:0000313" key="5">
    <source>
        <dbReference type="Proteomes" id="UP000515163"/>
    </source>
</evidence>
<name>A0A6P8HIA3_ACTTE</name>
<comment type="similarity">
    <text evidence="1 2">Belongs to the small heat shock protein (HSP20) family.</text>
</comment>
<dbReference type="GO" id="GO:0042026">
    <property type="term" value="P:protein refolding"/>
    <property type="evidence" value="ECO:0007669"/>
    <property type="project" value="TreeGrafter"/>
</dbReference>
<dbReference type="SUPFAM" id="SSF49764">
    <property type="entry name" value="HSP20-like chaperones"/>
    <property type="match status" value="2"/>
</dbReference>
<evidence type="ECO:0000313" key="6">
    <source>
        <dbReference type="RefSeq" id="XP_031552357.1"/>
    </source>
</evidence>
<dbReference type="FunCoup" id="A0A6P8HIA3">
    <property type="interactions" value="583"/>
</dbReference>
<dbReference type="InParanoid" id="A0A6P8HIA3"/>
<reference evidence="6" key="1">
    <citation type="submission" date="2025-08" db="UniProtKB">
        <authorList>
            <consortium name="RefSeq"/>
        </authorList>
    </citation>
    <scope>IDENTIFICATION</scope>
    <source>
        <tissue evidence="6">Tentacle</tissue>
    </source>
</reference>
<dbReference type="PANTHER" id="PTHR45640:SF26">
    <property type="entry name" value="RE23625P"/>
    <property type="match status" value="1"/>
</dbReference>
<organism evidence="5 6">
    <name type="scientific">Actinia tenebrosa</name>
    <name type="common">Australian red waratah sea anemone</name>
    <dbReference type="NCBI Taxonomy" id="6105"/>
    <lineage>
        <taxon>Eukaryota</taxon>
        <taxon>Metazoa</taxon>
        <taxon>Cnidaria</taxon>
        <taxon>Anthozoa</taxon>
        <taxon>Hexacorallia</taxon>
        <taxon>Actiniaria</taxon>
        <taxon>Actiniidae</taxon>
        <taxon>Actinia</taxon>
    </lineage>
</organism>
<dbReference type="KEGG" id="aten:116289548"/>